<keyword evidence="6 7" id="KW-0456">Lyase</keyword>
<dbReference type="PANTHER" id="PTHR43000">
    <property type="entry name" value="DTDP-D-GLUCOSE 4,6-DEHYDRATASE-RELATED"/>
    <property type="match status" value="1"/>
</dbReference>
<comment type="similarity">
    <text evidence="3 7">Belongs to the NAD(P)-dependent epimerase/dehydratase family. dTDP-glucose dehydratase subfamily.</text>
</comment>
<dbReference type="AlphaFoldDB" id="Q1MPF7"/>
<dbReference type="Gene3D" id="3.90.25.10">
    <property type="entry name" value="UDP-galactose 4-epimerase, domain 1"/>
    <property type="match status" value="1"/>
</dbReference>
<dbReference type="GO" id="GO:0008460">
    <property type="term" value="F:dTDP-glucose 4,6-dehydratase activity"/>
    <property type="evidence" value="ECO:0007669"/>
    <property type="project" value="UniProtKB-EC"/>
</dbReference>
<reference evidence="9 10" key="1">
    <citation type="submission" date="2005-11" db="EMBL/GenBank/DDBJ databases">
        <title>The complete genome sequence of Lawsonia intracellularis: the causative agent of proliferative enteropathy.</title>
        <authorList>
            <person name="Kaur K."/>
            <person name="Zhang Q."/>
            <person name="Beckler D."/>
            <person name="Munir S."/>
            <person name="Li L."/>
            <person name="Kinsley K."/>
            <person name="Herron L."/>
            <person name="Peterson A."/>
            <person name="May B."/>
            <person name="Singh S."/>
            <person name="Gebhart C."/>
            <person name="Kapur V."/>
        </authorList>
    </citation>
    <scope>NUCLEOTIDE SEQUENCE [LARGE SCALE GENOMIC DNA]</scope>
    <source>
        <strain evidence="9 10">PHE/MN1-00</strain>
    </source>
</reference>
<dbReference type="Gene3D" id="3.40.50.720">
    <property type="entry name" value="NAD(P)-binding Rossmann-like Domain"/>
    <property type="match status" value="1"/>
</dbReference>
<protein>
    <recommendedName>
        <fullName evidence="4 7">dTDP-glucose 4,6-dehydratase</fullName>
        <ecNumber evidence="4 7">4.2.1.46</ecNumber>
    </recommendedName>
</protein>
<organism evidence="9 10">
    <name type="scientific">Lawsonia intracellularis (strain PHE/MN1-00)</name>
    <dbReference type="NCBI Taxonomy" id="363253"/>
    <lineage>
        <taxon>Bacteria</taxon>
        <taxon>Pseudomonadati</taxon>
        <taxon>Thermodesulfobacteriota</taxon>
        <taxon>Desulfovibrionia</taxon>
        <taxon>Desulfovibrionales</taxon>
        <taxon>Desulfovibrionaceae</taxon>
        <taxon>Lawsonia</taxon>
    </lineage>
</organism>
<dbReference type="CDD" id="cd05246">
    <property type="entry name" value="dTDP_GD_SDR_e"/>
    <property type="match status" value="1"/>
</dbReference>
<evidence type="ECO:0000256" key="5">
    <source>
        <dbReference type="ARBA" id="ARBA00023027"/>
    </source>
</evidence>
<gene>
    <name evidence="9" type="primary">rfbB</name>
    <name evidence="9" type="ordered locus">LI1066</name>
</gene>
<dbReference type="GO" id="GO:0009225">
    <property type="term" value="P:nucleotide-sugar metabolic process"/>
    <property type="evidence" value="ECO:0007669"/>
    <property type="project" value="InterPro"/>
</dbReference>
<evidence type="ECO:0000256" key="2">
    <source>
        <dbReference type="ARBA" id="ARBA00001911"/>
    </source>
</evidence>
<dbReference type="EMBL" id="AM180252">
    <property type="protein sequence ID" value="CAJ55120.1"/>
    <property type="molecule type" value="Genomic_DNA"/>
</dbReference>
<feature type="domain" description="NAD(P)-binding" evidence="8">
    <location>
        <begin position="4"/>
        <end position="306"/>
    </location>
</feature>
<dbReference type="EC" id="4.2.1.46" evidence="4 7"/>
<sequence>MQLLITGGCGFIGTNFIQLALKELKDVYIVNLDNLTYAGNPYNLKEIETTKPDQYLFIHGDIGNATLVQSLLQSYSFDAIINFAAESHVDRSITNALPFITTNILGTQILLDAARAMNVPKFIQISTDEVYGSLGINGKFSEKTPLSPNSPYSASKASADMLVHAAYKTYGINTIITRCSNNYGPYQFPEKLIPLMIHRALMDESLPIYGDGLQVRDWIHVEDHCRGILLVLEKGRPGNIYNFGGSAEQTNLAVVKEILHLLNKPNSLIHHVKDRPGHDRRYAMDFSKAAKELGYMPQITFNKGLAATVNWYLSHRDWVQNILSGDYKEFMNRWYKDRL</sequence>
<evidence type="ECO:0000256" key="6">
    <source>
        <dbReference type="ARBA" id="ARBA00023239"/>
    </source>
</evidence>
<proteinExistence type="inferred from homology"/>
<dbReference type="HOGENOM" id="CLU_007383_1_14_7"/>
<dbReference type="InterPro" id="IPR016040">
    <property type="entry name" value="NAD(P)-bd_dom"/>
</dbReference>
<comment type="cofactor">
    <cofactor evidence="2 7">
        <name>NAD(+)</name>
        <dbReference type="ChEBI" id="CHEBI:57540"/>
    </cofactor>
</comment>
<dbReference type="Proteomes" id="UP000002430">
    <property type="component" value="Chromosome"/>
</dbReference>
<comment type="catalytic activity">
    <reaction evidence="1 7">
        <text>dTDP-alpha-D-glucose = dTDP-4-dehydro-6-deoxy-alpha-D-glucose + H2O</text>
        <dbReference type="Rhea" id="RHEA:17221"/>
        <dbReference type="ChEBI" id="CHEBI:15377"/>
        <dbReference type="ChEBI" id="CHEBI:57477"/>
        <dbReference type="ChEBI" id="CHEBI:57649"/>
        <dbReference type="EC" id="4.2.1.46"/>
    </reaction>
</comment>
<evidence type="ECO:0000256" key="4">
    <source>
        <dbReference type="ARBA" id="ARBA00011990"/>
    </source>
</evidence>
<dbReference type="Pfam" id="PF16363">
    <property type="entry name" value="GDP_Man_Dehyd"/>
    <property type="match status" value="1"/>
</dbReference>
<keyword evidence="5" id="KW-0520">NAD</keyword>
<dbReference type="OrthoDB" id="9803010at2"/>
<evidence type="ECO:0000259" key="8">
    <source>
        <dbReference type="Pfam" id="PF16363"/>
    </source>
</evidence>
<dbReference type="eggNOG" id="COG1088">
    <property type="taxonomic scope" value="Bacteria"/>
</dbReference>
<dbReference type="FunFam" id="3.40.50.720:FF:000304">
    <property type="entry name" value="UDP-glucose 4,6-dehydratase"/>
    <property type="match status" value="1"/>
</dbReference>
<evidence type="ECO:0000313" key="9">
    <source>
        <dbReference type="EMBL" id="CAJ55120.1"/>
    </source>
</evidence>
<dbReference type="NCBIfam" id="TIGR01181">
    <property type="entry name" value="dTDP_gluc_dehyt"/>
    <property type="match status" value="1"/>
</dbReference>
<evidence type="ECO:0000256" key="1">
    <source>
        <dbReference type="ARBA" id="ARBA00001539"/>
    </source>
</evidence>
<evidence type="ECO:0000256" key="7">
    <source>
        <dbReference type="RuleBase" id="RU004473"/>
    </source>
</evidence>
<dbReference type="RefSeq" id="WP_011527149.1">
    <property type="nucleotide sequence ID" value="NC_008011.1"/>
</dbReference>
<evidence type="ECO:0000256" key="3">
    <source>
        <dbReference type="ARBA" id="ARBA00008178"/>
    </source>
</evidence>
<accession>Q1MPF7</accession>
<dbReference type="KEGG" id="lip:LI1066"/>
<dbReference type="InterPro" id="IPR036291">
    <property type="entry name" value="NAD(P)-bd_dom_sf"/>
</dbReference>
<dbReference type="SUPFAM" id="SSF51735">
    <property type="entry name" value="NAD(P)-binding Rossmann-fold domains"/>
    <property type="match status" value="1"/>
</dbReference>
<keyword evidence="10" id="KW-1185">Reference proteome</keyword>
<dbReference type="InterPro" id="IPR005888">
    <property type="entry name" value="dTDP_Gluc_deHydtase"/>
</dbReference>
<name>Q1MPF7_LAWIP</name>
<evidence type="ECO:0000313" key="10">
    <source>
        <dbReference type="Proteomes" id="UP000002430"/>
    </source>
</evidence>
<dbReference type="STRING" id="363253.LI1066"/>